<dbReference type="AlphaFoldDB" id="A0A853CFS9"/>
<keyword evidence="5" id="KW-1185">Reference proteome</keyword>
<evidence type="ECO:0000256" key="2">
    <source>
        <dbReference type="ARBA" id="ARBA00022679"/>
    </source>
</evidence>
<name>A0A853CFS9_9ACTN</name>
<evidence type="ECO:0000313" key="4">
    <source>
        <dbReference type="EMBL" id="NYJ05849.1"/>
    </source>
</evidence>
<dbReference type="Pfam" id="PF13692">
    <property type="entry name" value="Glyco_trans_1_4"/>
    <property type="match status" value="1"/>
</dbReference>
<dbReference type="CDD" id="cd03794">
    <property type="entry name" value="GT4_WbuB-like"/>
    <property type="match status" value="1"/>
</dbReference>
<organism evidence="4 5">
    <name type="scientific">Petropleomorpha daqingensis</name>
    <dbReference type="NCBI Taxonomy" id="2026353"/>
    <lineage>
        <taxon>Bacteria</taxon>
        <taxon>Bacillati</taxon>
        <taxon>Actinomycetota</taxon>
        <taxon>Actinomycetes</taxon>
        <taxon>Geodermatophilales</taxon>
        <taxon>Geodermatophilaceae</taxon>
        <taxon>Petropleomorpha</taxon>
    </lineage>
</organism>
<keyword evidence="1" id="KW-0328">Glycosyltransferase</keyword>
<keyword evidence="2 4" id="KW-0808">Transferase</keyword>
<gene>
    <name evidence="4" type="ORF">GGQ55_002127</name>
</gene>
<dbReference type="Gene3D" id="3.40.50.2000">
    <property type="entry name" value="Glycogen Phosphorylase B"/>
    <property type="match status" value="2"/>
</dbReference>
<evidence type="ECO:0000259" key="3">
    <source>
        <dbReference type="Pfam" id="PF13579"/>
    </source>
</evidence>
<dbReference type="GO" id="GO:0016758">
    <property type="term" value="F:hexosyltransferase activity"/>
    <property type="evidence" value="ECO:0007669"/>
    <property type="project" value="TreeGrafter"/>
</dbReference>
<sequence>MRRGPRRRAGRGGPPHVLVVVENVALGIDIRVRKQVRDLLASCYRVSVITRAAPENEEYRRLPGLTVLEYPSPPEPGGLLGYLGEYAVSFAWAAVRSVAARLQGRIDVLQLCQPPDLYFPLAWLHKALGAAVVVDQRDLLPELFAERQQRQVGAVVAALRWCERRSQRVADETICVNEYLEQRLVAAGARRVTIVRNGPVLERVGRAVPDRSLRGQHTFLCCWAGKMGRQDRVDLVLRTIAHVVHDLGVKDVRFVLLGDGECLEESRALAAELGLDHWVSLPGWVGENEVFAHLATADVGADASLQEEVSPVKALEYMAFGVPFVAFDLRETRAIGAGASVLVEAGDTAALARELVALLEDPERRSALGRVGQERVRADLAWEHQATRYLAVIDRLAGRTADRQEVPA</sequence>
<feature type="domain" description="Glycosyltransferase subfamily 4-like N-terminal" evidence="3">
    <location>
        <begin position="27"/>
        <end position="198"/>
    </location>
</feature>
<dbReference type="Proteomes" id="UP000541969">
    <property type="component" value="Unassembled WGS sequence"/>
</dbReference>
<proteinExistence type="predicted"/>
<dbReference type="SUPFAM" id="SSF53756">
    <property type="entry name" value="UDP-Glycosyltransferase/glycogen phosphorylase"/>
    <property type="match status" value="1"/>
</dbReference>
<protein>
    <submittedName>
        <fullName evidence="4">Glycosyltransferase involved in cell wall biosynthesis</fullName>
    </submittedName>
</protein>
<dbReference type="RefSeq" id="WP_179716546.1">
    <property type="nucleotide sequence ID" value="NZ_JACBZT010000001.1"/>
</dbReference>
<dbReference type="PANTHER" id="PTHR45947:SF3">
    <property type="entry name" value="SULFOQUINOVOSYL TRANSFERASE SQD2"/>
    <property type="match status" value="1"/>
</dbReference>
<dbReference type="InterPro" id="IPR028098">
    <property type="entry name" value="Glyco_trans_4-like_N"/>
</dbReference>
<comment type="caution">
    <text evidence="4">The sequence shown here is derived from an EMBL/GenBank/DDBJ whole genome shotgun (WGS) entry which is preliminary data.</text>
</comment>
<evidence type="ECO:0000256" key="1">
    <source>
        <dbReference type="ARBA" id="ARBA00022676"/>
    </source>
</evidence>
<dbReference type="GO" id="GO:1901137">
    <property type="term" value="P:carbohydrate derivative biosynthetic process"/>
    <property type="evidence" value="ECO:0007669"/>
    <property type="project" value="UniProtKB-ARBA"/>
</dbReference>
<dbReference type="EMBL" id="JACBZT010000001">
    <property type="protein sequence ID" value="NYJ05849.1"/>
    <property type="molecule type" value="Genomic_DNA"/>
</dbReference>
<dbReference type="PANTHER" id="PTHR45947">
    <property type="entry name" value="SULFOQUINOVOSYL TRANSFERASE SQD2"/>
    <property type="match status" value="1"/>
</dbReference>
<reference evidence="4 5" key="1">
    <citation type="submission" date="2020-07" db="EMBL/GenBank/DDBJ databases">
        <title>Sequencing the genomes of 1000 actinobacteria strains.</title>
        <authorList>
            <person name="Klenk H.-P."/>
        </authorList>
    </citation>
    <scope>NUCLEOTIDE SEQUENCE [LARGE SCALE GENOMIC DNA]</scope>
    <source>
        <strain evidence="4 5">DSM 104001</strain>
    </source>
</reference>
<dbReference type="Pfam" id="PF13579">
    <property type="entry name" value="Glyco_trans_4_4"/>
    <property type="match status" value="1"/>
</dbReference>
<dbReference type="InterPro" id="IPR050194">
    <property type="entry name" value="Glycosyltransferase_grp1"/>
</dbReference>
<accession>A0A853CFS9</accession>
<evidence type="ECO:0000313" key="5">
    <source>
        <dbReference type="Proteomes" id="UP000541969"/>
    </source>
</evidence>